<comment type="caution">
    <text evidence="3">The sequence shown here is derived from an EMBL/GenBank/DDBJ whole genome shotgun (WGS) entry which is preliminary data.</text>
</comment>
<evidence type="ECO:0000313" key="4">
    <source>
        <dbReference type="Proteomes" id="UP000183567"/>
    </source>
</evidence>
<dbReference type="AlphaFoldDB" id="A0A1J8QHY1"/>
<name>A0A1J8QHY1_9AGAM</name>
<dbReference type="SMART" id="SM00757">
    <property type="entry name" value="CRA"/>
    <property type="match status" value="1"/>
</dbReference>
<evidence type="ECO:0000313" key="3">
    <source>
        <dbReference type="EMBL" id="OJA21294.1"/>
    </source>
</evidence>
<gene>
    <name evidence="3" type="ORF">AZE42_10716</name>
</gene>
<dbReference type="InterPro" id="IPR013144">
    <property type="entry name" value="CRA_dom"/>
</dbReference>
<proteinExistence type="predicted"/>
<dbReference type="OrthoDB" id="8048523at2759"/>
<accession>A0A1J8QHY1</accession>
<dbReference type="Pfam" id="PF10607">
    <property type="entry name" value="CTLH"/>
    <property type="match status" value="1"/>
</dbReference>
<dbReference type="EMBL" id="LVVM01000218">
    <property type="protein sequence ID" value="OJA21294.1"/>
    <property type="molecule type" value="Genomic_DNA"/>
</dbReference>
<organism evidence="3 4">
    <name type="scientific">Rhizopogon vesiculosus</name>
    <dbReference type="NCBI Taxonomy" id="180088"/>
    <lineage>
        <taxon>Eukaryota</taxon>
        <taxon>Fungi</taxon>
        <taxon>Dikarya</taxon>
        <taxon>Basidiomycota</taxon>
        <taxon>Agaricomycotina</taxon>
        <taxon>Agaricomycetes</taxon>
        <taxon>Agaricomycetidae</taxon>
        <taxon>Boletales</taxon>
        <taxon>Suillineae</taxon>
        <taxon>Rhizopogonaceae</taxon>
        <taxon>Rhizopogon</taxon>
    </lineage>
</organism>
<dbReference type="Proteomes" id="UP000183567">
    <property type="component" value="Unassembled WGS sequence"/>
</dbReference>
<protein>
    <recommendedName>
        <fullName evidence="2">CRA domain-containing protein</fullName>
    </recommendedName>
</protein>
<feature type="region of interest" description="Disordered" evidence="1">
    <location>
        <begin position="108"/>
        <end position="141"/>
    </location>
</feature>
<dbReference type="InterPro" id="IPR024964">
    <property type="entry name" value="CTLH/CRA"/>
</dbReference>
<reference evidence="3 4" key="1">
    <citation type="submission" date="2016-03" db="EMBL/GenBank/DDBJ databases">
        <title>Comparative genomics of the ectomycorrhizal sister species Rhizopogon vinicolor and Rhizopogon vesiculosus (Basidiomycota: Boletales) reveals a divergence of the mating type B locus.</title>
        <authorList>
            <person name="Mujic A.B."/>
            <person name="Kuo A."/>
            <person name="Tritt A."/>
            <person name="Lipzen A."/>
            <person name="Chen C."/>
            <person name="Johnson J."/>
            <person name="Sharma A."/>
            <person name="Barry K."/>
            <person name="Grigoriev I.V."/>
            <person name="Spatafora J.W."/>
        </authorList>
    </citation>
    <scope>NUCLEOTIDE SEQUENCE [LARGE SCALE GENOMIC DNA]</scope>
    <source>
        <strain evidence="3 4">AM-OR11-056</strain>
    </source>
</reference>
<dbReference type="STRING" id="180088.A0A1J8QHY1"/>
<evidence type="ECO:0000259" key="2">
    <source>
        <dbReference type="SMART" id="SM00757"/>
    </source>
</evidence>
<evidence type="ECO:0000256" key="1">
    <source>
        <dbReference type="SAM" id="MobiDB-lite"/>
    </source>
</evidence>
<feature type="domain" description="CRA" evidence="2">
    <location>
        <begin position="5"/>
        <end position="106"/>
    </location>
</feature>
<sequence length="154" mass="17322">MIDERYQTELLLRGQKLYASVELLRKQEDRATYLKELENVGGLLAYKVPELSPMSKYLDQARRESVAEQINCAILYHSSLPAVSQLELAVRYNSCIWDELNKLQVKVPTNSNRPPGVSLPPQPTNKGASSSGEKKPTVEYLPPFNLGSFLDARV</sequence>
<keyword evidence="4" id="KW-1185">Reference proteome</keyword>